<dbReference type="Proteomes" id="UP000251960">
    <property type="component" value="Chromosome 1"/>
</dbReference>
<name>A0A317YLB9_MAIZE</name>
<dbReference type="EMBL" id="NCVQ01000001">
    <property type="protein sequence ID" value="PWZ58522.1"/>
    <property type="molecule type" value="Genomic_DNA"/>
</dbReference>
<comment type="caution">
    <text evidence="1">The sequence shown here is derived from an EMBL/GenBank/DDBJ whole genome shotgun (WGS) entry which is preliminary data.</text>
</comment>
<sequence length="31" mass="3601">MQIGGLGWHTSTDRTVHDFLMMWIASLLNRL</sequence>
<organism evidence="1">
    <name type="scientific">Zea mays</name>
    <name type="common">Maize</name>
    <dbReference type="NCBI Taxonomy" id="4577"/>
    <lineage>
        <taxon>Eukaryota</taxon>
        <taxon>Viridiplantae</taxon>
        <taxon>Streptophyta</taxon>
        <taxon>Embryophyta</taxon>
        <taxon>Tracheophyta</taxon>
        <taxon>Spermatophyta</taxon>
        <taxon>Magnoliopsida</taxon>
        <taxon>Liliopsida</taxon>
        <taxon>Poales</taxon>
        <taxon>Poaceae</taxon>
        <taxon>PACMAD clade</taxon>
        <taxon>Panicoideae</taxon>
        <taxon>Andropogonodae</taxon>
        <taxon>Andropogoneae</taxon>
        <taxon>Tripsacinae</taxon>
        <taxon>Zea</taxon>
    </lineage>
</organism>
<gene>
    <name evidence="1" type="ORF">Zm00014a_003157</name>
</gene>
<accession>A0A317YLB9</accession>
<protein>
    <submittedName>
        <fullName evidence="1">Uncharacterized protein</fullName>
    </submittedName>
</protein>
<evidence type="ECO:0000313" key="1">
    <source>
        <dbReference type="EMBL" id="PWZ58522.1"/>
    </source>
</evidence>
<proteinExistence type="predicted"/>
<reference evidence="1" key="1">
    <citation type="journal article" date="2018" name="Nat. Genet.">
        <title>Extensive intraspecific gene order and gene structural variations between Mo17 and other maize genomes.</title>
        <authorList>
            <person name="Sun S."/>
            <person name="Zhou Y."/>
            <person name="Chen J."/>
            <person name="Shi J."/>
            <person name="Zhao H."/>
            <person name="Zhao H."/>
            <person name="Song W."/>
            <person name="Zhang M."/>
            <person name="Cui Y."/>
            <person name="Dong X."/>
            <person name="Liu H."/>
            <person name="Ma X."/>
            <person name="Jiao Y."/>
            <person name="Wang B."/>
            <person name="Wei X."/>
            <person name="Stein J.C."/>
            <person name="Glaubitz J.C."/>
            <person name="Lu F."/>
            <person name="Yu G."/>
            <person name="Liang C."/>
            <person name="Fengler K."/>
            <person name="Li B."/>
            <person name="Rafalski A."/>
            <person name="Schnable P.S."/>
            <person name="Ware D.H."/>
            <person name="Buckler E.S."/>
            <person name="Lai J."/>
        </authorList>
    </citation>
    <scope>NUCLEOTIDE SEQUENCE [LARGE SCALE GENOMIC DNA]</scope>
    <source>
        <tissue evidence="1">Seedling</tissue>
    </source>
</reference>
<dbReference type="AlphaFoldDB" id="A0A317YLB9"/>